<comment type="subunit">
    <text evidence="4">Monomer.</text>
</comment>
<evidence type="ECO:0000256" key="5">
    <source>
        <dbReference type="ARBA" id="ARBA00012088"/>
    </source>
</evidence>
<keyword evidence="8" id="KW-0479">Metal-binding</keyword>
<feature type="domain" description="tRNA synthetases class I catalytic" evidence="14">
    <location>
        <begin position="35"/>
        <end position="333"/>
    </location>
</feature>
<dbReference type="SUPFAM" id="SSF52374">
    <property type="entry name" value="Nucleotidylyl transferase"/>
    <property type="match status" value="1"/>
</dbReference>
<dbReference type="Gene3D" id="3.40.50.620">
    <property type="entry name" value="HUPs"/>
    <property type="match status" value="1"/>
</dbReference>
<dbReference type="NCBIfam" id="TIGR03447">
    <property type="entry name" value="mycothiol_MshC"/>
    <property type="match status" value="1"/>
</dbReference>
<dbReference type="InterPro" id="IPR032678">
    <property type="entry name" value="tRNA-synt_1_cat_dom"/>
</dbReference>
<evidence type="ECO:0000256" key="8">
    <source>
        <dbReference type="ARBA" id="ARBA00022723"/>
    </source>
</evidence>
<evidence type="ECO:0000256" key="6">
    <source>
        <dbReference type="ARBA" id="ARBA00020068"/>
    </source>
</evidence>
<comment type="cofactor">
    <cofactor evidence="1">
        <name>Zn(2+)</name>
        <dbReference type="ChEBI" id="CHEBI:29105"/>
    </cofactor>
</comment>
<evidence type="ECO:0000256" key="3">
    <source>
        <dbReference type="ARBA" id="ARBA00007723"/>
    </source>
</evidence>
<dbReference type="InterPro" id="IPR017812">
    <property type="entry name" value="Mycothiol_ligase_MshC"/>
</dbReference>
<name>A0ABT0FJB2_9ACTN</name>
<comment type="similarity">
    <text evidence="3">Belongs to the class-I aminoacyl-tRNA synthetase family. MshC subfamily.</text>
</comment>
<reference evidence="15 16" key="1">
    <citation type="submission" date="2022-04" db="EMBL/GenBank/DDBJ databases">
        <title>Genome draft of Actinomadura sp. ATCC 31491.</title>
        <authorList>
            <person name="Shi X."/>
            <person name="Du Y."/>
        </authorList>
    </citation>
    <scope>NUCLEOTIDE SEQUENCE [LARGE SCALE GENOMIC DNA]</scope>
    <source>
        <strain evidence="15 16">ATCC 31491</strain>
    </source>
</reference>
<comment type="function">
    <text evidence="2">Catalyzes the ATP-dependent condensation of GlcN-Ins and L-cysteine to form L-Cys-GlcN-Ins.</text>
</comment>
<dbReference type="PRINTS" id="PR00983">
    <property type="entry name" value="TRNASYNTHCYS"/>
</dbReference>
<evidence type="ECO:0000256" key="1">
    <source>
        <dbReference type="ARBA" id="ARBA00001947"/>
    </source>
</evidence>
<protein>
    <recommendedName>
        <fullName evidence="6">L-cysteine:1D-myo-inositol 2-amino-2-deoxy-alpha-D-glucopyranoside ligase</fullName>
        <ecNumber evidence="5">6.3.1.13</ecNumber>
    </recommendedName>
    <alternativeName>
        <fullName evidence="12">Mycothiol ligase</fullName>
    </alternativeName>
</protein>
<dbReference type="InterPro" id="IPR014729">
    <property type="entry name" value="Rossmann-like_a/b/a_fold"/>
</dbReference>
<evidence type="ECO:0000256" key="2">
    <source>
        <dbReference type="ARBA" id="ARBA00003679"/>
    </source>
</evidence>
<dbReference type="Gene3D" id="1.20.120.640">
    <property type="entry name" value="Anticodon-binding domain of a subclass of class I aminoacyl-tRNA synthetases"/>
    <property type="match status" value="1"/>
</dbReference>
<evidence type="ECO:0000256" key="11">
    <source>
        <dbReference type="ARBA" id="ARBA00022840"/>
    </source>
</evidence>
<proteinExistence type="inferred from homology"/>
<dbReference type="Proteomes" id="UP001317259">
    <property type="component" value="Unassembled WGS sequence"/>
</dbReference>
<dbReference type="PANTHER" id="PTHR10890">
    <property type="entry name" value="CYSTEINYL-TRNA SYNTHETASE"/>
    <property type="match status" value="1"/>
</dbReference>
<evidence type="ECO:0000256" key="10">
    <source>
        <dbReference type="ARBA" id="ARBA00022833"/>
    </source>
</evidence>
<sequence length="407" mass="45311">MHAWPAPDLPRLPGRGPRLKLYDTASGTVRRTRQDQVARMYVCGVTPYDSTHLGHAATYLTFDLIARVLQDGGREVDYVQNVTDVDDPLLERAAATNEDWRALADREIERFRTDMTWLRAIPPRRFVGAVEAIAEIAAVVEKLRDDGCVYELGDDLYYSVDADPEFGRISGYDEETMLACARERGGDPDRQGKRNPLDPLLWRAERPGEPAWASRVGRGRPGWHIECTTIALNSLGPDFDIQGGGKDLVFPHHECSASHARRVSGLTRFAEHYVHPGSIGLEGVKMSKSLGNLVFVHRLRTEGADGAAIRVALFAHHYRADRDWRHDSLDQAQATVTRWRQALGLRAGPPAAPLLAEVRDRLSDDLDTPAVLRAVNRWTDEALDEGGEDRDAPHLVRKTLDALLGLA</sequence>
<keyword evidence="11" id="KW-0067">ATP-binding</keyword>
<evidence type="ECO:0000256" key="9">
    <source>
        <dbReference type="ARBA" id="ARBA00022741"/>
    </source>
</evidence>
<gene>
    <name evidence="15" type="primary">mshC</name>
    <name evidence="15" type="ORF">MF672_001045</name>
</gene>
<dbReference type="Pfam" id="PF01406">
    <property type="entry name" value="tRNA-synt_1e"/>
    <property type="match status" value="1"/>
</dbReference>
<comment type="catalytic activity">
    <reaction evidence="13">
        <text>1D-myo-inositol 2-amino-2-deoxy-alpha-D-glucopyranoside + L-cysteine + ATP = 1D-myo-inositol 2-(L-cysteinylamino)-2-deoxy-alpha-D-glucopyranoside + AMP + diphosphate + H(+)</text>
        <dbReference type="Rhea" id="RHEA:26176"/>
        <dbReference type="ChEBI" id="CHEBI:15378"/>
        <dbReference type="ChEBI" id="CHEBI:30616"/>
        <dbReference type="ChEBI" id="CHEBI:33019"/>
        <dbReference type="ChEBI" id="CHEBI:35235"/>
        <dbReference type="ChEBI" id="CHEBI:58886"/>
        <dbReference type="ChEBI" id="CHEBI:58887"/>
        <dbReference type="ChEBI" id="CHEBI:456215"/>
        <dbReference type="EC" id="6.3.1.13"/>
    </reaction>
</comment>
<evidence type="ECO:0000313" key="16">
    <source>
        <dbReference type="Proteomes" id="UP001317259"/>
    </source>
</evidence>
<evidence type="ECO:0000256" key="7">
    <source>
        <dbReference type="ARBA" id="ARBA00022598"/>
    </source>
</evidence>
<dbReference type="InterPro" id="IPR024909">
    <property type="entry name" value="Cys-tRNA/MSH_ligase"/>
</dbReference>
<evidence type="ECO:0000256" key="13">
    <source>
        <dbReference type="ARBA" id="ARBA00048350"/>
    </source>
</evidence>
<comment type="caution">
    <text evidence="15">The sequence shown here is derived from an EMBL/GenBank/DDBJ whole genome shotgun (WGS) entry which is preliminary data.</text>
</comment>
<dbReference type="PANTHER" id="PTHR10890:SF3">
    <property type="entry name" value="CYSTEINE--TRNA LIGASE, CYTOPLASMIC"/>
    <property type="match status" value="1"/>
</dbReference>
<keyword evidence="16" id="KW-1185">Reference proteome</keyword>
<accession>A0ABT0FJB2</accession>
<organism evidence="15 16">
    <name type="scientific">Actinomadura luzonensis</name>
    <dbReference type="NCBI Taxonomy" id="2805427"/>
    <lineage>
        <taxon>Bacteria</taxon>
        <taxon>Bacillati</taxon>
        <taxon>Actinomycetota</taxon>
        <taxon>Actinomycetes</taxon>
        <taxon>Streptosporangiales</taxon>
        <taxon>Thermomonosporaceae</taxon>
        <taxon>Actinomadura</taxon>
    </lineage>
</organism>
<keyword evidence="7 15" id="KW-0436">Ligase</keyword>
<dbReference type="EMBL" id="JAKRKC020000001">
    <property type="protein sequence ID" value="MCK2212392.1"/>
    <property type="molecule type" value="Genomic_DNA"/>
</dbReference>
<dbReference type="EC" id="6.3.1.13" evidence="5"/>
<evidence type="ECO:0000256" key="4">
    <source>
        <dbReference type="ARBA" id="ARBA00011245"/>
    </source>
</evidence>
<keyword evidence="10" id="KW-0862">Zinc</keyword>
<dbReference type="RefSeq" id="WP_242377106.1">
    <property type="nucleotide sequence ID" value="NZ_JAKRKC020000001.1"/>
</dbReference>
<evidence type="ECO:0000259" key="14">
    <source>
        <dbReference type="Pfam" id="PF01406"/>
    </source>
</evidence>
<dbReference type="GO" id="GO:0035446">
    <property type="term" value="F:cysteine-glucosaminylinositol ligase activity"/>
    <property type="evidence" value="ECO:0007669"/>
    <property type="project" value="UniProtKB-EC"/>
</dbReference>
<evidence type="ECO:0000256" key="12">
    <source>
        <dbReference type="ARBA" id="ARBA00033376"/>
    </source>
</evidence>
<keyword evidence="9" id="KW-0547">Nucleotide-binding</keyword>
<evidence type="ECO:0000313" key="15">
    <source>
        <dbReference type="EMBL" id="MCK2212392.1"/>
    </source>
</evidence>